<reference evidence="1 2" key="1">
    <citation type="submission" date="2018-04" db="EMBL/GenBank/DDBJ databases">
        <title>Draft genome sequence of Pseudomonas syringae pv. actinidiae biovar 3 strains isolated from kiwifruit in Kagawa prefecture.</title>
        <authorList>
            <person name="Tabuchi M."/>
            <person name="Saito M."/>
            <person name="Fujiwara S."/>
            <person name="Sasa N."/>
            <person name="Akimitsu K."/>
            <person name="Gomi K."/>
            <person name="Konishi-Sugita S."/>
            <person name="Hamano K."/>
            <person name="Kataoka I."/>
        </authorList>
    </citation>
    <scope>NUCLEOTIDE SEQUENCE [LARGE SCALE GENOMIC DNA]</scope>
    <source>
        <strain evidence="1 2">MAFF212211</strain>
    </source>
</reference>
<evidence type="ECO:0000313" key="2">
    <source>
        <dbReference type="Proteomes" id="UP000248291"/>
    </source>
</evidence>
<protein>
    <submittedName>
        <fullName evidence="1">Transcription-repair coupling factor</fullName>
    </submittedName>
</protein>
<proteinExistence type="predicted"/>
<gene>
    <name evidence="1" type="ORF">KPSA3_07453</name>
</gene>
<name>A0AAN4TQK0_PSESF</name>
<comment type="caution">
    <text evidence="1">The sequence shown here is derived from an EMBL/GenBank/DDBJ whole genome shotgun (WGS) entry which is preliminary data.</text>
</comment>
<dbReference type="Proteomes" id="UP000248291">
    <property type="component" value="Unassembled WGS sequence"/>
</dbReference>
<dbReference type="AlphaFoldDB" id="A0AAN4TQK0"/>
<dbReference type="EMBL" id="BGKA01000289">
    <property type="protein sequence ID" value="GBH21407.1"/>
    <property type="molecule type" value="Genomic_DNA"/>
</dbReference>
<organism evidence="1 2">
    <name type="scientific">Pseudomonas syringae pv. actinidiae</name>
    <dbReference type="NCBI Taxonomy" id="103796"/>
    <lineage>
        <taxon>Bacteria</taxon>
        <taxon>Pseudomonadati</taxon>
        <taxon>Pseudomonadota</taxon>
        <taxon>Gammaproteobacteria</taxon>
        <taxon>Pseudomonadales</taxon>
        <taxon>Pseudomonadaceae</taxon>
        <taxon>Pseudomonas</taxon>
        <taxon>Pseudomonas syringae</taxon>
    </lineage>
</organism>
<sequence length="135" mass="14681">MFIILAEHRHRRADGEIDIDIGTTKALTPDLMDNRLCYFTAYLGISDISGSATDINDQCSMGMRGLHVVSVSCGGRLAQEFDVSETSLFGRALEQILCLLIVTTTDSAAKLDGAPEYDSSDFLVQLPACSVTNMR</sequence>
<accession>A0AAN4TQK0</accession>
<evidence type="ECO:0000313" key="1">
    <source>
        <dbReference type="EMBL" id="GBH21407.1"/>
    </source>
</evidence>